<name>A0AAV0NWN6_9ROSI</name>
<protein>
    <submittedName>
        <fullName evidence="1">Uncharacterized protein</fullName>
    </submittedName>
</protein>
<sequence>MIFSSNVRKSWARSNTTKK</sequence>
<proteinExistence type="predicted"/>
<dbReference type="AlphaFoldDB" id="A0AAV0NWN6"/>
<reference evidence="1" key="1">
    <citation type="submission" date="2022-08" db="EMBL/GenBank/DDBJ databases">
        <authorList>
            <person name="Gutierrez-Valencia J."/>
        </authorList>
    </citation>
    <scope>NUCLEOTIDE SEQUENCE</scope>
</reference>
<gene>
    <name evidence="1" type="ORF">LITE_LOCUS35568</name>
</gene>
<evidence type="ECO:0000313" key="2">
    <source>
        <dbReference type="Proteomes" id="UP001154282"/>
    </source>
</evidence>
<comment type="caution">
    <text evidence="1">The sequence shown here is derived from an EMBL/GenBank/DDBJ whole genome shotgun (WGS) entry which is preliminary data.</text>
</comment>
<dbReference type="Proteomes" id="UP001154282">
    <property type="component" value="Unassembled WGS sequence"/>
</dbReference>
<keyword evidence="2" id="KW-1185">Reference proteome</keyword>
<accession>A0AAV0NWN6</accession>
<organism evidence="1 2">
    <name type="scientific">Linum tenue</name>
    <dbReference type="NCBI Taxonomy" id="586396"/>
    <lineage>
        <taxon>Eukaryota</taxon>
        <taxon>Viridiplantae</taxon>
        <taxon>Streptophyta</taxon>
        <taxon>Embryophyta</taxon>
        <taxon>Tracheophyta</taxon>
        <taxon>Spermatophyta</taxon>
        <taxon>Magnoliopsida</taxon>
        <taxon>eudicotyledons</taxon>
        <taxon>Gunneridae</taxon>
        <taxon>Pentapetalae</taxon>
        <taxon>rosids</taxon>
        <taxon>fabids</taxon>
        <taxon>Malpighiales</taxon>
        <taxon>Linaceae</taxon>
        <taxon>Linum</taxon>
    </lineage>
</organism>
<dbReference type="EMBL" id="CAMGYJ010000008">
    <property type="protein sequence ID" value="CAI0462950.1"/>
    <property type="molecule type" value="Genomic_DNA"/>
</dbReference>
<evidence type="ECO:0000313" key="1">
    <source>
        <dbReference type="EMBL" id="CAI0462950.1"/>
    </source>
</evidence>